<dbReference type="PANTHER" id="PTHR43823:SF3">
    <property type="entry name" value="MULTIDRUG EXPORT PROTEIN MEPA"/>
    <property type="match status" value="1"/>
</dbReference>
<dbReference type="Proteomes" id="UP001210678">
    <property type="component" value="Unassembled WGS sequence"/>
</dbReference>
<dbReference type="EMBL" id="JAQLOI010000001">
    <property type="protein sequence ID" value="MDB1123102.1"/>
    <property type="molecule type" value="Genomic_DNA"/>
</dbReference>
<dbReference type="PIRSF" id="PIRSF006603">
    <property type="entry name" value="DinF"/>
    <property type="match status" value="1"/>
</dbReference>
<evidence type="ECO:0000256" key="8">
    <source>
        <dbReference type="ARBA" id="ARBA00022989"/>
    </source>
</evidence>
<keyword evidence="10" id="KW-0046">Antibiotic resistance</keyword>
<feature type="transmembrane region" description="Helical" evidence="12">
    <location>
        <begin position="382"/>
        <end position="401"/>
    </location>
</feature>
<feature type="transmembrane region" description="Helical" evidence="12">
    <location>
        <begin position="230"/>
        <end position="250"/>
    </location>
</feature>
<dbReference type="NCBIfam" id="NF007130">
    <property type="entry name" value="PRK09575.1"/>
    <property type="match status" value="1"/>
</dbReference>
<evidence type="ECO:0000256" key="10">
    <source>
        <dbReference type="ARBA" id="ARBA00023251"/>
    </source>
</evidence>
<dbReference type="RefSeq" id="WP_272133470.1">
    <property type="nucleotide sequence ID" value="NZ_JAQLOI010000001.1"/>
</dbReference>
<feature type="transmembrane region" description="Helical" evidence="12">
    <location>
        <begin position="407"/>
        <end position="428"/>
    </location>
</feature>
<evidence type="ECO:0000256" key="7">
    <source>
        <dbReference type="ARBA" id="ARBA00022692"/>
    </source>
</evidence>
<evidence type="ECO:0000313" key="14">
    <source>
        <dbReference type="Proteomes" id="UP001210678"/>
    </source>
</evidence>
<protein>
    <recommendedName>
        <fullName evidence="4">Multidrug export protein MepA</fullName>
    </recommendedName>
    <alternativeName>
        <fullName evidence="3">Multidrug resistance protein NorM</fullName>
    </alternativeName>
    <alternativeName>
        <fullName evidence="11">Na(+)/drug antiporter</fullName>
    </alternativeName>
</protein>
<keyword evidence="8 12" id="KW-1133">Transmembrane helix</keyword>
<evidence type="ECO:0000313" key="13">
    <source>
        <dbReference type="EMBL" id="MDB1123102.1"/>
    </source>
</evidence>
<keyword evidence="5" id="KW-0813">Transport</keyword>
<keyword evidence="7 12" id="KW-0812">Transmembrane</keyword>
<feature type="transmembrane region" description="Helical" evidence="12">
    <location>
        <begin position="308"/>
        <end position="330"/>
    </location>
</feature>
<evidence type="ECO:0000256" key="2">
    <source>
        <dbReference type="ARBA" id="ARBA00008417"/>
    </source>
</evidence>
<dbReference type="Pfam" id="PF01554">
    <property type="entry name" value="MatE"/>
    <property type="match status" value="2"/>
</dbReference>
<feature type="transmembrane region" description="Helical" evidence="12">
    <location>
        <begin position="350"/>
        <end position="373"/>
    </location>
</feature>
<dbReference type="NCBIfam" id="TIGR00797">
    <property type="entry name" value="matE"/>
    <property type="match status" value="1"/>
</dbReference>
<evidence type="ECO:0000256" key="1">
    <source>
        <dbReference type="ARBA" id="ARBA00004429"/>
    </source>
</evidence>
<evidence type="ECO:0000256" key="12">
    <source>
        <dbReference type="SAM" id="Phobius"/>
    </source>
</evidence>
<feature type="transmembrane region" description="Helical" evidence="12">
    <location>
        <begin position="162"/>
        <end position="183"/>
    </location>
</feature>
<evidence type="ECO:0000256" key="6">
    <source>
        <dbReference type="ARBA" id="ARBA00022475"/>
    </source>
</evidence>
<feature type="transmembrane region" description="Helical" evidence="12">
    <location>
        <begin position="49"/>
        <end position="74"/>
    </location>
</feature>
<evidence type="ECO:0000256" key="3">
    <source>
        <dbReference type="ARBA" id="ARBA00013489"/>
    </source>
</evidence>
<gene>
    <name evidence="13" type="ORF">PGX00_05195</name>
</gene>
<keyword evidence="9 12" id="KW-0472">Membrane</keyword>
<evidence type="ECO:0000256" key="4">
    <source>
        <dbReference type="ARBA" id="ARBA00022106"/>
    </source>
</evidence>
<proteinExistence type="inferred from homology"/>
<dbReference type="PANTHER" id="PTHR43823">
    <property type="entry name" value="SPORULATION PROTEIN YKVU"/>
    <property type="match status" value="1"/>
</dbReference>
<evidence type="ECO:0000256" key="5">
    <source>
        <dbReference type="ARBA" id="ARBA00022448"/>
    </source>
</evidence>
<dbReference type="CDD" id="cd13143">
    <property type="entry name" value="MATE_MepA_like"/>
    <property type="match status" value="1"/>
</dbReference>
<feature type="transmembrane region" description="Helical" evidence="12">
    <location>
        <begin position="189"/>
        <end position="209"/>
    </location>
</feature>
<keyword evidence="14" id="KW-1185">Reference proteome</keyword>
<feature type="transmembrane region" description="Helical" evidence="12">
    <location>
        <begin position="256"/>
        <end position="281"/>
    </location>
</feature>
<keyword evidence="6" id="KW-1003">Cell membrane</keyword>
<sequence>MIDPIYKQFWKYTLPTVAAMLVNGLYQIVDGIFIGRYMGADGLAGINIAWPMLATVLGIGMMIGVGTGAIASINSGAGNERRAKEAISTGLALIMMLFPIIALILWQYSEFFMLAQGVEGKVLELGQQYLDVLIIGSLFSLGSIAIPFLLRNDGSPNYATFLMILGALVNIGLDYLFIGVFGWELRGAAIATMIAQVVVTLLGIGYFFTKYANMRLSLFKFNFRFSYVPQIFLIGSSSMFMYIYGAFMVAVHNWMFIQYGTVLTIGAYAVLGYIVTMYYLVAEGIANGMQPLVSFNYGAKKYDAVEKLFSIACWTAILLGIFFVVVLNLYPVEIVGVFNNDDKEFMEQAIIGIRLHIFAIFLDGFIVVVAAYYQAIGCSKKAMFTTIGNMVVQLPFLYVLPKSFGLTGVWLAYPISNIVLSAALIYMIKKKRGKVPLIFTSFLSQPIDANIRCIESFLVSLG</sequence>
<organism evidence="13 14">
    <name type="scientific">Vibrio algarum</name>
    <dbReference type="NCBI Taxonomy" id="3020714"/>
    <lineage>
        <taxon>Bacteria</taxon>
        <taxon>Pseudomonadati</taxon>
        <taxon>Pseudomonadota</taxon>
        <taxon>Gammaproteobacteria</taxon>
        <taxon>Vibrionales</taxon>
        <taxon>Vibrionaceae</taxon>
        <taxon>Vibrio</taxon>
    </lineage>
</organism>
<feature type="transmembrane region" description="Helical" evidence="12">
    <location>
        <begin position="86"/>
        <end position="109"/>
    </location>
</feature>
<evidence type="ECO:0000256" key="11">
    <source>
        <dbReference type="ARBA" id="ARBA00030855"/>
    </source>
</evidence>
<accession>A0ABT4YNH6</accession>
<dbReference type="InterPro" id="IPR045070">
    <property type="entry name" value="MATE_MepA-like"/>
</dbReference>
<feature type="transmembrane region" description="Helical" evidence="12">
    <location>
        <begin position="12"/>
        <end position="29"/>
    </location>
</feature>
<dbReference type="InterPro" id="IPR002528">
    <property type="entry name" value="MATE_fam"/>
</dbReference>
<reference evidence="13 14" key="1">
    <citation type="submission" date="2023-01" db="EMBL/GenBank/DDBJ databases">
        <title>Vibrio sp. KJ40-1 sp.nov, isolated from marine algae.</title>
        <authorList>
            <person name="Butt M."/>
            <person name="Kim J.M.J."/>
            <person name="Jeon C.O.C."/>
        </authorList>
    </citation>
    <scope>NUCLEOTIDE SEQUENCE [LARGE SCALE GENOMIC DNA]</scope>
    <source>
        <strain evidence="13 14">KJ40-1</strain>
    </source>
</reference>
<feature type="transmembrane region" description="Helical" evidence="12">
    <location>
        <begin position="129"/>
        <end position="150"/>
    </location>
</feature>
<comment type="subcellular location">
    <subcellularLocation>
        <location evidence="1">Cell inner membrane</location>
        <topology evidence="1">Multi-pass membrane protein</topology>
    </subcellularLocation>
</comment>
<comment type="caution">
    <text evidence="13">The sequence shown here is derived from an EMBL/GenBank/DDBJ whole genome shotgun (WGS) entry which is preliminary data.</text>
</comment>
<name>A0ABT4YNH6_9VIBR</name>
<evidence type="ECO:0000256" key="9">
    <source>
        <dbReference type="ARBA" id="ARBA00023136"/>
    </source>
</evidence>
<dbReference type="InterPro" id="IPR048279">
    <property type="entry name" value="MdtK-like"/>
</dbReference>
<comment type="similarity">
    <text evidence="2">Belongs to the multi antimicrobial extrusion (MATE) (TC 2.A.66.1) family. MepA subfamily.</text>
</comment>
<dbReference type="InterPro" id="IPR051327">
    <property type="entry name" value="MATE_MepA_subfamily"/>
</dbReference>